<feature type="region of interest" description="Disordered" evidence="4">
    <location>
        <begin position="1493"/>
        <end position="1514"/>
    </location>
</feature>
<evidence type="ECO:0000259" key="5">
    <source>
        <dbReference type="Pfam" id="PF12584"/>
    </source>
</evidence>
<gene>
    <name evidence="9" type="ORF">DL546_000079</name>
</gene>
<dbReference type="EMBL" id="QVQW01000148">
    <property type="protein sequence ID" value="RKU39780.1"/>
    <property type="molecule type" value="Genomic_DNA"/>
</dbReference>
<evidence type="ECO:0000259" key="7">
    <source>
        <dbReference type="Pfam" id="PF23274"/>
    </source>
</evidence>
<name>A0A420XW56_9PEZI</name>
<keyword evidence="10" id="KW-1185">Reference proteome</keyword>
<feature type="compositionally biased region" description="Polar residues" evidence="4">
    <location>
        <begin position="198"/>
        <end position="215"/>
    </location>
</feature>
<evidence type="ECO:0000256" key="3">
    <source>
        <dbReference type="ARBA" id="ARBA00023034"/>
    </source>
</evidence>
<proteinExistence type="predicted"/>
<dbReference type="OrthoDB" id="10256906at2759"/>
<feature type="compositionally biased region" description="Basic and acidic residues" evidence="4">
    <location>
        <begin position="1493"/>
        <end position="1507"/>
    </location>
</feature>
<dbReference type="Proteomes" id="UP000275385">
    <property type="component" value="Unassembled WGS sequence"/>
</dbReference>
<dbReference type="GO" id="GO:0006891">
    <property type="term" value="P:intra-Golgi vesicle-mediated transport"/>
    <property type="evidence" value="ECO:0007669"/>
    <property type="project" value="TreeGrafter"/>
</dbReference>
<dbReference type="PANTHER" id="PTHR13251:SF3">
    <property type="entry name" value="TRAFFICKING PROTEIN PARTICLE COMPLEX SUBUNIT 10"/>
    <property type="match status" value="1"/>
</dbReference>
<feature type="compositionally biased region" description="Low complexity" evidence="4">
    <location>
        <begin position="63"/>
        <end position="73"/>
    </location>
</feature>
<feature type="region of interest" description="Disordered" evidence="4">
    <location>
        <begin position="1406"/>
        <end position="1426"/>
    </location>
</feature>
<evidence type="ECO:0000256" key="4">
    <source>
        <dbReference type="SAM" id="MobiDB-lite"/>
    </source>
</evidence>
<comment type="caution">
    <text evidence="9">The sequence shown here is derived from an EMBL/GenBank/DDBJ whole genome shotgun (WGS) entry which is preliminary data.</text>
</comment>
<evidence type="ECO:0008006" key="11">
    <source>
        <dbReference type="Google" id="ProtNLM"/>
    </source>
</evidence>
<evidence type="ECO:0000256" key="2">
    <source>
        <dbReference type="ARBA" id="ARBA00022448"/>
    </source>
</evidence>
<dbReference type="Pfam" id="PF23274">
    <property type="entry name" value="DUF7077"/>
    <property type="match status" value="1"/>
</dbReference>
<feature type="domain" description="TRAPPC10/Trs130 C-terminal" evidence="5">
    <location>
        <begin position="1355"/>
        <end position="1529"/>
    </location>
</feature>
<dbReference type="GO" id="GO:0034498">
    <property type="term" value="P:early endosome to Golgi transport"/>
    <property type="evidence" value="ECO:0007669"/>
    <property type="project" value="TreeGrafter"/>
</dbReference>
<dbReference type="PANTHER" id="PTHR13251">
    <property type="entry name" value="EPILEPSY HOLOPROSENCEPHALY CANDIDATE 1/TMEM1"/>
    <property type="match status" value="1"/>
</dbReference>
<dbReference type="InterPro" id="IPR056913">
    <property type="entry name" value="TRAPPC10/Trs130_N"/>
</dbReference>
<dbReference type="InterPro" id="IPR055505">
    <property type="entry name" value="DUF7077"/>
</dbReference>
<reference evidence="9 10" key="1">
    <citation type="submission" date="2018-08" db="EMBL/GenBank/DDBJ databases">
        <title>Draft genome of the lignicolous fungus Coniochaeta pulveracea.</title>
        <authorList>
            <person name="Borstlap C.J."/>
            <person name="De Witt R.N."/>
            <person name="Botha A."/>
            <person name="Volschenk H."/>
        </authorList>
    </citation>
    <scope>NUCLEOTIDE SEQUENCE [LARGE SCALE GENOMIC DNA]</scope>
    <source>
        <strain evidence="9 10">CAB683</strain>
    </source>
</reference>
<feature type="domain" description="Trs130 NTS" evidence="8">
    <location>
        <begin position="736"/>
        <end position="833"/>
    </location>
</feature>
<dbReference type="InterPro" id="IPR045126">
    <property type="entry name" value="TRAPPC10/Trs130"/>
</dbReference>
<feature type="domain" description="TRAPPC10/Trs130 N-terminal" evidence="6">
    <location>
        <begin position="277"/>
        <end position="470"/>
    </location>
</feature>
<keyword evidence="3" id="KW-0333">Golgi apparatus</keyword>
<dbReference type="GO" id="GO:0005829">
    <property type="term" value="C:cytosol"/>
    <property type="evidence" value="ECO:0007669"/>
    <property type="project" value="GOC"/>
</dbReference>
<dbReference type="Pfam" id="PF12584">
    <property type="entry name" value="TRAPPC10"/>
    <property type="match status" value="1"/>
</dbReference>
<evidence type="ECO:0000313" key="10">
    <source>
        <dbReference type="Proteomes" id="UP000275385"/>
    </source>
</evidence>
<evidence type="ECO:0000256" key="1">
    <source>
        <dbReference type="ARBA" id="ARBA00004555"/>
    </source>
</evidence>
<feature type="domain" description="TRAPPC10/Trs130 N-terminal" evidence="6">
    <location>
        <begin position="118"/>
        <end position="161"/>
    </location>
</feature>
<evidence type="ECO:0000259" key="8">
    <source>
        <dbReference type="Pfam" id="PF24967"/>
    </source>
</evidence>
<feature type="compositionally biased region" description="Polar residues" evidence="4">
    <location>
        <begin position="1412"/>
        <end position="1421"/>
    </location>
</feature>
<keyword evidence="2" id="KW-0813">Transport</keyword>
<evidence type="ECO:0000259" key="6">
    <source>
        <dbReference type="Pfam" id="PF23036"/>
    </source>
</evidence>
<feature type="region of interest" description="Disordered" evidence="4">
    <location>
        <begin position="198"/>
        <end position="229"/>
    </location>
</feature>
<comment type="subcellular location">
    <subcellularLocation>
        <location evidence="1">Golgi apparatus</location>
    </subcellularLocation>
</comment>
<dbReference type="Pfam" id="PF24967">
    <property type="entry name" value="NTS_TR130"/>
    <property type="match status" value="1"/>
</dbReference>
<feature type="domain" description="DUF7077" evidence="7">
    <location>
        <begin position="1025"/>
        <end position="1144"/>
    </location>
</feature>
<accession>A0A420XW56</accession>
<dbReference type="InterPro" id="IPR056916">
    <property type="entry name" value="NTS_TR130"/>
</dbReference>
<protein>
    <recommendedName>
        <fullName evidence="11">Trafficking protein particle complex subunit 10</fullName>
    </recommendedName>
</protein>
<dbReference type="InterPro" id="IPR022233">
    <property type="entry name" value="TRAPPC10/Trs130_C"/>
</dbReference>
<feature type="compositionally biased region" description="Low complexity" evidence="4">
    <location>
        <begin position="216"/>
        <end position="229"/>
    </location>
</feature>
<dbReference type="Pfam" id="PF24965">
    <property type="entry name" value="TRS130_4HB"/>
    <property type="match status" value="1"/>
</dbReference>
<dbReference type="Pfam" id="PF23036">
    <property type="entry name" value="TRAPPC10_1st"/>
    <property type="match status" value="2"/>
</dbReference>
<dbReference type="GO" id="GO:1990071">
    <property type="term" value="C:TRAPPII protein complex"/>
    <property type="evidence" value="ECO:0007669"/>
    <property type="project" value="InterPro"/>
</dbReference>
<dbReference type="STRING" id="177199.A0A420XW56"/>
<feature type="region of interest" description="Disordered" evidence="4">
    <location>
        <begin position="60"/>
        <end position="95"/>
    </location>
</feature>
<feature type="compositionally biased region" description="Pro residues" evidence="4">
    <location>
        <begin position="625"/>
        <end position="635"/>
    </location>
</feature>
<organism evidence="9 10">
    <name type="scientific">Coniochaeta pulveracea</name>
    <dbReference type="NCBI Taxonomy" id="177199"/>
    <lineage>
        <taxon>Eukaryota</taxon>
        <taxon>Fungi</taxon>
        <taxon>Dikarya</taxon>
        <taxon>Ascomycota</taxon>
        <taxon>Pezizomycotina</taxon>
        <taxon>Sordariomycetes</taxon>
        <taxon>Sordariomycetidae</taxon>
        <taxon>Coniochaetales</taxon>
        <taxon>Coniochaetaceae</taxon>
        <taxon>Coniochaeta</taxon>
    </lineage>
</organism>
<feature type="region of interest" description="Disordered" evidence="4">
    <location>
        <begin position="588"/>
        <end position="652"/>
    </location>
</feature>
<sequence length="1564" mass="172355">MDQAYSTSKVTVEYHDPYDVYKLLAPGLVPRLPLHDLHWRSPSRPLRSIQTLHVELVPAGSDSSSTLSPLTSPNPKAATLHKSDSRTNPDDGFQTASIAGQIGLTEGQDTAVGAGQRRHQMPGLRRTPYLKVLLVRCDDNEQYKAQVRSEVKDWIKTQTTAANNTKKTANSSKVDNHDAFEWLVVHVVLPNTAAATQPRYTGSKANSDSNPDLTLTKTSSTSRWRGGSTPLLEKMKNDFNITGKTSADRVAQIRIGINDLPYDMLPRVVPAVPTGYTETEQDAENAWADLITKCKTLILSSFDLRVSQYEEDIKENESRRSLPGWNFCTFFMLKEGLARGFESVGLVEDALVGYDELSVGLDVVIKQQTDAGSAEAHGGALLSYTEELRKLAQKAVTQITAGNMEFDEEEAVDLQSTEDAFLDQFKDIPISATKKPYRDLILENKVSVFDFRCYIFARQISLLLRLGNASSTREELLAKLREQQDSVMHMAGVAPRVPKPKPTDESENLTMLSEICRRTLQFIPAVSQIMRQDIINAMTPQRDPYGEQEDVQEPYVDPVVSECIDNIIASFAFAVAQQILAQTSTKALPIPPSILPPADGQEPKASIPEPKTMMHPARQSSLSTRPPPGRAPPSPNVFSHPGHNGSVPHGDLSNNQFLKAGLEELAARRAELYTLSRNILEECGKRRGWSDGWASVPIVGETDIADMAEISLNDDTQQPPPTPMKSSFMSTSLAGITNDLLRTALDNRDDFYRLYEILTDKALRHYTVANYSHSVNTNFADLAVLKFHLQDYVAAASFYYRATPFYGESGWSLLELSMLVMYSRCLKELKKMDDFVTVLKKLLTKAAVAEQDRLRHRSSLRLTSPKTEYPDQANLQGFLSELLSGSETLSKEVEIPLTSFFCDIEIDGPPSHDEGQDSFSLTLRLRSLLPEDFELQRGSLKLVSPAIGGLKEIWLQTKDAAVLKPGVNKVQLRSNTTIPGEYEVVQVVLSAAKIKLHYERSFGQAVDKSLTVLRNPEVALYQRASSLDVQLAMSKDIQLDKNNTLELEILPGWNEITNCEVRIKAATGGMRLLMAEAKVLGDIKQCKKPEGGFFVFGSLAGQSSVKISFPFTVETDLLAVSVKVEVAYTTERGSFVFSKSPSVPIALALAVNVQDVFKHHALFSKFAVSTGSSSPLRLYKSELWESDIFASHSGVPPADPVMVFPKQPASLFYKITRKKDSVIGPKTKKTMYLKLHYSVLQVEVEETVKASLTEALHEAELGEYSKLVTSTVMTHFLKGLTDNELERCALLGVIRTSPLLSNINWMNSFSGLGKTNGQDIANILADFILDWQKSNKTIKLVPPSPGSDVRTILIPVDIPPVTIVHTADIRLQPSDMGNDTDTVVINQLLSATLHLKWTRIWDTGDPDPIRSLPSTPASKTGPSPHFSSDLEFSYDINAPADTWLLGGRRRGHFVIPANELTSTSETEAEIGLVMVPLREGWLPYPSVEIREVRDAEGSKDGKGKGEEGDGGYGQCETDVRNMGETVNVIADRARVTLSLDASGAGGGPLVLESEMLGLGGRVVA</sequence>
<evidence type="ECO:0000313" key="9">
    <source>
        <dbReference type="EMBL" id="RKU39780.1"/>
    </source>
</evidence>